<proteinExistence type="predicted"/>
<dbReference type="Proteomes" id="UP001060215">
    <property type="component" value="Chromosome 14"/>
</dbReference>
<name>A0ACC0FFS2_9ERIC</name>
<comment type="caution">
    <text evidence="1">The sequence shown here is derived from an EMBL/GenBank/DDBJ whole genome shotgun (WGS) entry which is preliminary data.</text>
</comment>
<accession>A0ACC0FFS2</accession>
<organism evidence="1 2">
    <name type="scientific">Camellia lanceoleosa</name>
    <dbReference type="NCBI Taxonomy" id="1840588"/>
    <lineage>
        <taxon>Eukaryota</taxon>
        <taxon>Viridiplantae</taxon>
        <taxon>Streptophyta</taxon>
        <taxon>Embryophyta</taxon>
        <taxon>Tracheophyta</taxon>
        <taxon>Spermatophyta</taxon>
        <taxon>Magnoliopsida</taxon>
        <taxon>eudicotyledons</taxon>
        <taxon>Gunneridae</taxon>
        <taxon>Pentapetalae</taxon>
        <taxon>asterids</taxon>
        <taxon>Ericales</taxon>
        <taxon>Theaceae</taxon>
        <taxon>Camellia</taxon>
    </lineage>
</organism>
<keyword evidence="2" id="KW-1185">Reference proteome</keyword>
<dbReference type="EMBL" id="CM045771">
    <property type="protein sequence ID" value="KAI7987582.1"/>
    <property type="molecule type" value="Genomic_DNA"/>
</dbReference>
<sequence length="269" mass="30185">MYPRQRQNPDQVIVTRISGSKSGSLSFMVSLDSKLHHHSSVNGKNQIIMEGSCPNKRIPPKLNENDNPKGIQFSAILDLQISYVGTINVLDDNKLKIEGSDWAVMLLVASSSFDGPFTKPLDSKKDPTSESLSTFNLIKNLSYADLYSRHLVDYQNLFHRVSLQLSKSSKNVGENGCLDRKKHLSSATDLFLENSEDKMVSIAERVKSFQTNEDPSLVELLFQMLQVNYEANGWVAHQVSDIWAKTSPDRGQAVWALWKMGGAWLCTHL</sequence>
<protein>
    <submittedName>
        <fullName evidence="1">Alpha-L-fucosidase 2</fullName>
    </submittedName>
</protein>
<evidence type="ECO:0000313" key="1">
    <source>
        <dbReference type="EMBL" id="KAI7987582.1"/>
    </source>
</evidence>
<reference evidence="1 2" key="1">
    <citation type="journal article" date="2022" name="Plant J.">
        <title>Chromosome-level genome of Camellia lanceoleosa provides a valuable resource for understanding genome evolution and self-incompatibility.</title>
        <authorList>
            <person name="Gong W."/>
            <person name="Xiao S."/>
            <person name="Wang L."/>
            <person name="Liao Z."/>
            <person name="Chang Y."/>
            <person name="Mo W."/>
            <person name="Hu G."/>
            <person name="Li W."/>
            <person name="Zhao G."/>
            <person name="Zhu H."/>
            <person name="Hu X."/>
            <person name="Ji K."/>
            <person name="Xiang X."/>
            <person name="Song Q."/>
            <person name="Yuan D."/>
            <person name="Jin S."/>
            <person name="Zhang L."/>
        </authorList>
    </citation>
    <scope>NUCLEOTIDE SEQUENCE [LARGE SCALE GENOMIC DNA]</scope>
    <source>
        <strain evidence="1">SQ_2022a</strain>
    </source>
</reference>
<evidence type="ECO:0000313" key="2">
    <source>
        <dbReference type="Proteomes" id="UP001060215"/>
    </source>
</evidence>
<gene>
    <name evidence="1" type="ORF">LOK49_LG13G00284</name>
</gene>